<feature type="coiled-coil region" evidence="3">
    <location>
        <begin position="2"/>
        <end position="29"/>
    </location>
</feature>
<evidence type="ECO:0000256" key="2">
    <source>
        <dbReference type="RuleBase" id="RU003616"/>
    </source>
</evidence>
<gene>
    <name evidence="5" type="ORF">MA03_05760</name>
</gene>
<dbReference type="AlphaFoldDB" id="A0A0F7FIW3"/>
<dbReference type="Gene3D" id="2.60.40.790">
    <property type="match status" value="1"/>
</dbReference>
<keyword evidence="6" id="KW-1185">Reference proteome</keyword>
<dbReference type="HOGENOM" id="CLU_1792232_0_0_2"/>
<sequence>MEEWVRREIEEMLKEFKRLRDEFARMEQEMLQPLFHPEEKTVVPLYEVRRESDKIIVWADLAGVRDKNNVDVRVEGRTLKIEALFSKPFKLEGFTFLREGLQRYKLEIPLPENIDLDKIKATLKKGILEIEIPLKVERFKIKVE</sequence>
<dbReference type="PATRIC" id="fig|1550241.5.peg.1204"/>
<feature type="domain" description="SHSP" evidence="4">
    <location>
        <begin position="36"/>
        <end position="144"/>
    </location>
</feature>
<reference evidence="5 6" key="1">
    <citation type="journal article" date="2015" name="Stand. Genomic Sci.">
        <title>Complete genome sequence of and proposal of Thermofilum uzonense sp. nov. a novel hyperthermophilic crenarchaeon and emended description of the genus Thermofilum.</title>
        <authorList>
            <person name="Toshchakov S.V."/>
            <person name="Korzhenkov A.A."/>
            <person name="Samarov N.I."/>
            <person name="Mazunin I.O."/>
            <person name="Mozhey O.I."/>
            <person name="Shmyr I.S."/>
            <person name="Derbikova K.S."/>
            <person name="Taranov E.A."/>
            <person name="Dominova I.N."/>
            <person name="Bonch-Osmolovskaya E.A."/>
            <person name="Patrushev M.V."/>
            <person name="Podosokorskaya O.A."/>
            <person name="Kublanov I.V."/>
        </authorList>
    </citation>
    <scope>NUCLEOTIDE SEQUENCE [LARGE SCALE GENOMIC DNA]</scope>
    <source>
        <strain evidence="5 6">1807-2</strain>
    </source>
</reference>
<dbReference type="CDD" id="cd06464">
    <property type="entry name" value="ACD_sHsps-like"/>
    <property type="match status" value="1"/>
</dbReference>
<dbReference type="InterPro" id="IPR002068">
    <property type="entry name" value="A-crystallin/Hsp20_dom"/>
</dbReference>
<dbReference type="InterPro" id="IPR008978">
    <property type="entry name" value="HSP20-like_chaperone"/>
</dbReference>
<dbReference type="SUPFAM" id="SSF49764">
    <property type="entry name" value="HSP20-like chaperones"/>
    <property type="match status" value="1"/>
</dbReference>
<evidence type="ECO:0000256" key="1">
    <source>
        <dbReference type="PROSITE-ProRule" id="PRU00285"/>
    </source>
</evidence>
<accession>A0A0F7FIW3</accession>
<protein>
    <recommendedName>
        <fullName evidence="4">SHSP domain-containing protein</fullName>
    </recommendedName>
</protein>
<dbReference type="RefSeq" id="WP_052884355.1">
    <property type="nucleotide sequence ID" value="NZ_CP009961.1"/>
</dbReference>
<dbReference type="EMBL" id="CP009961">
    <property type="protein sequence ID" value="AKG38865.1"/>
    <property type="molecule type" value="Genomic_DNA"/>
</dbReference>
<evidence type="ECO:0000259" key="4">
    <source>
        <dbReference type="PROSITE" id="PS01031"/>
    </source>
</evidence>
<dbReference type="OrthoDB" id="378049at2157"/>
<dbReference type="GeneID" id="25401717"/>
<dbReference type="KEGG" id="thf:MA03_05760"/>
<proteinExistence type="inferred from homology"/>
<name>A0A0F7FIW3_9CREN</name>
<dbReference type="Pfam" id="PF00011">
    <property type="entry name" value="HSP20"/>
    <property type="match status" value="1"/>
</dbReference>
<dbReference type="PROSITE" id="PS01031">
    <property type="entry name" value="SHSP"/>
    <property type="match status" value="1"/>
</dbReference>
<organism evidence="5 6">
    <name type="scientific">Infirmifilum uzonense</name>
    <dbReference type="NCBI Taxonomy" id="1550241"/>
    <lineage>
        <taxon>Archaea</taxon>
        <taxon>Thermoproteota</taxon>
        <taxon>Thermoprotei</taxon>
        <taxon>Thermofilales</taxon>
        <taxon>Thermofilaceae</taxon>
        <taxon>Infirmifilum</taxon>
    </lineage>
</organism>
<keyword evidence="3" id="KW-0175">Coiled coil</keyword>
<evidence type="ECO:0000313" key="5">
    <source>
        <dbReference type="EMBL" id="AKG38865.1"/>
    </source>
</evidence>
<dbReference type="Proteomes" id="UP000067434">
    <property type="component" value="Chromosome"/>
</dbReference>
<evidence type="ECO:0000313" key="6">
    <source>
        <dbReference type="Proteomes" id="UP000067434"/>
    </source>
</evidence>
<evidence type="ECO:0000256" key="3">
    <source>
        <dbReference type="SAM" id="Coils"/>
    </source>
</evidence>
<comment type="similarity">
    <text evidence="1 2">Belongs to the small heat shock protein (HSP20) family.</text>
</comment>